<dbReference type="Pfam" id="PF17775">
    <property type="entry name" value="YchJ_M-like"/>
    <property type="match status" value="1"/>
</dbReference>
<dbReference type="HAMAP" id="MF_00612">
    <property type="entry name" value="UPF0225"/>
    <property type="match status" value="1"/>
</dbReference>
<dbReference type="RefSeq" id="WP_285983147.1">
    <property type="nucleotide sequence ID" value="NZ_JASVDS010000003.1"/>
</dbReference>
<proteinExistence type="inferred from homology"/>
<organism evidence="3 4">
    <name type="scientific">Roseateles subflavus</name>
    <dbReference type="NCBI Taxonomy" id="3053353"/>
    <lineage>
        <taxon>Bacteria</taxon>
        <taxon>Pseudomonadati</taxon>
        <taxon>Pseudomonadota</taxon>
        <taxon>Betaproteobacteria</taxon>
        <taxon>Burkholderiales</taxon>
        <taxon>Sphaerotilaceae</taxon>
        <taxon>Roseateles</taxon>
    </lineage>
</organism>
<dbReference type="SUPFAM" id="SSF54427">
    <property type="entry name" value="NTF2-like"/>
    <property type="match status" value="1"/>
</dbReference>
<protein>
    <recommendedName>
        <fullName evidence="1">UPF0225 protein QRD43_14360</fullName>
    </recommendedName>
</protein>
<comment type="similarity">
    <text evidence="1">Belongs to the UPF0225 family.</text>
</comment>
<name>A0ABT7LJQ4_9BURK</name>
<feature type="domain" description="YchJ-like middle NTF2-like" evidence="2">
    <location>
        <begin position="46"/>
        <end position="139"/>
    </location>
</feature>
<evidence type="ECO:0000313" key="3">
    <source>
        <dbReference type="EMBL" id="MDL5033094.1"/>
    </source>
</evidence>
<sequence length="142" mass="15996">MIDAALLDAPCPCGRTDAKARPLAYARCCGALHQRFAATGRWDAPDAETLMRSRYSAFTLELLDYLRATWHPDTRPATLEANEPGLKWLGLQVKARAQQDAEHATVEFVARSKLGGRAFRLHETSRFVRVDGQWHYLDGDLR</sequence>
<gene>
    <name evidence="3" type="ORF">QRD43_14360</name>
</gene>
<comment type="caution">
    <text evidence="3">The sequence shown here is derived from an EMBL/GenBank/DDBJ whole genome shotgun (WGS) entry which is preliminary data.</text>
</comment>
<evidence type="ECO:0000256" key="1">
    <source>
        <dbReference type="HAMAP-Rule" id="MF_00612"/>
    </source>
</evidence>
<dbReference type="InterPro" id="IPR023006">
    <property type="entry name" value="YchJ-like"/>
</dbReference>
<dbReference type="Gene3D" id="3.10.450.50">
    <property type="match status" value="1"/>
</dbReference>
<evidence type="ECO:0000259" key="2">
    <source>
        <dbReference type="Pfam" id="PF17775"/>
    </source>
</evidence>
<dbReference type="InterPro" id="IPR048469">
    <property type="entry name" value="YchJ-like_M"/>
</dbReference>
<dbReference type="InterPro" id="IPR032710">
    <property type="entry name" value="NTF2-like_dom_sf"/>
</dbReference>
<accession>A0ABT7LJQ4</accession>
<keyword evidence="4" id="KW-1185">Reference proteome</keyword>
<evidence type="ECO:0000313" key="4">
    <source>
        <dbReference type="Proteomes" id="UP001238603"/>
    </source>
</evidence>
<dbReference type="Proteomes" id="UP001238603">
    <property type="component" value="Unassembled WGS sequence"/>
</dbReference>
<dbReference type="EMBL" id="JASVDS010000003">
    <property type="protein sequence ID" value="MDL5033094.1"/>
    <property type="molecule type" value="Genomic_DNA"/>
</dbReference>
<reference evidence="3 4" key="1">
    <citation type="submission" date="2023-06" db="EMBL/GenBank/DDBJ databases">
        <title>Pelomonas sp. APW6 16S ribosomal RNA gene genome sequencing and assembly.</title>
        <authorList>
            <person name="Woo H."/>
        </authorList>
    </citation>
    <scope>NUCLEOTIDE SEQUENCE [LARGE SCALE GENOMIC DNA]</scope>
    <source>
        <strain evidence="3 4">APW6</strain>
    </source>
</reference>